<sequence>MLSLSLSLPRKRVLGFTVNFLIRCKIFSRISHTTSVSRYISVCANYEQVESPERYNDEFSNRNVVYEILQLCATNRSVMEAKACHGKIIRIELQGDVTVSNVLINAYAKCGFVNLARQVFDGMLERTLVSWNTMIGLYTRNRMESEALDLFLEMRNEGFKFSEFTISSVLSACGANCDALECKKLHCLSVKTSLELNLYVGTALVDLYAKCGMIKDAVHVFESMQDKSSVTWSSMVAGYVQNKSYEEALLLYRRVQSLERNQFTLSSVICACSNLAALIEGRQMHAVIHKSGFGFNVFVASAAVDMYAKCGSLRESYIIFSEVKEKNIELWNTIISGFAKHARPKEVMILFDKMQQDGMHPNEVTFSSLLSVCGHTGLVEEGRRFFKLMKTTYGLSPNVVHYSSLIEGRQMHAVIHKSGFGFNVFVASAAVDMYAKCGSLRESYIIFSEVKEKNIELWNTIISGFAKHARPKEVMILFDKMQQDGMHPNEVTFSSLLSVCGHTGLVEEGRRFFKLMKTTYGLSPNVVHYSCMVDILGRAGQLSEAYELIKSIPFDPTASIWGSLLASCRVYKNLELAEVAAKKLFELEPENAGNHVLLSNIYAANKQWDEIAKSRKLLRDSDVKKVRGKSWIEIKDKVHTFSVGESGHPRIREISSTLDNLVIELRKFGYKPSIEHELHDVEIGKKEELLLQHSEKLALVFGLMCLPEGSTVRIMKNLRICVDCHEFMKAASMATGRLIIVRDVNRFHHFSDGHCSCRQFW</sequence>
<dbReference type="Pfam" id="PF12854">
    <property type="entry name" value="PPR_1"/>
    <property type="match status" value="1"/>
</dbReference>
<proteinExistence type="inferred from homology"/>
<keyword evidence="2" id="KW-0677">Repeat</keyword>
<dbReference type="Gene3D" id="1.25.40.10">
    <property type="entry name" value="Tetratricopeptide repeat domain"/>
    <property type="match status" value="4"/>
</dbReference>
<dbReference type="NCBIfam" id="TIGR00756">
    <property type="entry name" value="PPR"/>
    <property type="match status" value="8"/>
</dbReference>
<dbReference type="InterPro" id="IPR032867">
    <property type="entry name" value="DYW_dom"/>
</dbReference>
<feature type="repeat" description="PPR" evidence="3">
    <location>
        <begin position="327"/>
        <end position="361"/>
    </location>
</feature>
<comment type="similarity">
    <text evidence="1">Belongs to the PPR family. PCMP-H subfamily.</text>
</comment>
<reference evidence="5" key="1">
    <citation type="journal article" date="2014" name="Nat. Commun.">
        <title>The emerging biofuel crop Camelina sativa retains a highly undifferentiated hexaploid genome structure.</title>
        <authorList>
            <person name="Kagale S."/>
            <person name="Koh C."/>
            <person name="Nixon J."/>
            <person name="Bollina V."/>
            <person name="Clarke W.E."/>
            <person name="Tuteja R."/>
            <person name="Spillane C."/>
            <person name="Robinson S.J."/>
            <person name="Links M.G."/>
            <person name="Clarke C."/>
            <person name="Higgins E.E."/>
            <person name="Huebert T."/>
            <person name="Sharpe A.G."/>
            <person name="Parkin I.A."/>
        </authorList>
    </citation>
    <scope>NUCLEOTIDE SEQUENCE [LARGE SCALE GENOMIC DNA]</scope>
    <source>
        <strain evidence="5">cv. DH55</strain>
    </source>
</reference>
<feature type="repeat" description="PPR" evidence="3">
    <location>
        <begin position="197"/>
        <end position="231"/>
    </location>
</feature>
<accession>A0ABM0VHW9</accession>
<organism evidence="5 6">
    <name type="scientific">Camelina sativa</name>
    <name type="common">False flax</name>
    <name type="synonym">Myagrum sativum</name>
    <dbReference type="NCBI Taxonomy" id="90675"/>
    <lineage>
        <taxon>Eukaryota</taxon>
        <taxon>Viridiplantae</taxon>
        <taxon>Streptophyta</taxon>
        <taxon>Embryophyta</taxon>
        <taxon>Tracheophyta</taxon>
        <taxon>Spermatophyta</taxon>
        <taxon>Magnoliopsida</taxon>
        <taxon>eudicotyledons</taxon>
        <taxon>Gunneridae</taxon>
        <taxon>Pentapetalae</taxon>
        <taxon>rosids</taxon>
        <taxon>malvids</taxon>
        <taxon>Brassicales</taxon>
        <taxon>Brassicaceae</taxon>
        <taxon>Camelineae</taxon>
        <taxon>Camelina</taxon>
    </lineage>
</organism>
<dbReference type="Proteomes" id="UP000694864">
    <property type="component" value="Chromosome 13"/>
</dbReference>
<feature type="repeat" description="PPR" evidence="3">
    <location>
        <begin position="454"/>
        <end position="488"/>
    </location>
</feature>
<evidence type="ECO:0000256" key="2">
    <source>
        <dbReference type="ARBA" id="ARBA00022737"/>
    </source>
</evidence>
<protein>
    <submittedName>
        <fullName evidence="6">Pentatricopeptide repeat-containing protein At5g04780-like</fullName>
    </submittedName>
</protein>
<keyword evidence="5" id="KW-1185">Reference proteome</keyword>
<reference evidence="6" key="2">
    <citation type="submission" date="2025-08" db="UniProtKB">
        <authorList>
            <consortium name="RefSeq"/>
        </authorList>
    </citation>
    <scope>IDENTIFICATION</scope>
    <source>
        <tissue evidence="6">Leaf</tissue>
    </source>
</reference>
<dbReference type="InterPro" id="IPR002885">
    <property type="entry name" value="PPR_rpt"/>
</dbReference>
<dbReference type="PROSITE" id="PS51375">
    <property type="entry name" value="PPR"/>
    <property type="match status" value="7"/>
</dbReference>
<evidence type="ECO:0000313" key="6">
    <source>
        <dbReference type="RefSeq" id="XP_010456398.1"/>
    </source>
</evidence>
<dbReference type="Pfam" id="PF20431">
    <property type="entry name" value="E_motif"/>
    <property type="match status" value="1"/>
</dbReference>
<dbReference type="InterPro" id="IPR011990">
    <property type="entry name" value="TPR-like_helical_dom_sf"/>
</dbReference>
<feature type="repeat" description="PPR" evidence="3">
    <location>
        <begin position="96"/>
        <end position="126"/>
    </location>
</feature>
<feature type="repeat" description="PPR" evidence="3">
    <location>
        <begin position="127"/>
        <end position="161"/>
    </location>
</feature>
<dbReference type="Pfam" id="PF14432">
    <property type="entry name" value="DYW_deaminase"/>
    <property type="match status" value="1"/>
</dbReference>
<dbReference type="Pfam" id="PF13041">
    <property type="entry name" value="PPR_2"/>
    <property type="match status" value="3"/>
</dbReference>
<evidence type="ECO:0000313" key="5">
    <source>
        <dbReference type="Proteomes" id="UP000694864"/>
    </source>
</evidence>
<dbReference type="Pfam" id="PF01535">
    <property type="entry name" value="PPR"/>
    <property type="match status" value="3"/>
</dbReference>
<evidence type="ECO:0000256" key="3">
    <source>
        <dbReference type="PROSITE-ProRule" id="PRU00708"/>
    </source>
</evidence>
<evidence type="ECO:0000256" key="1">
    <source>
        <dbReference type="ARBA" id="ARBA00006643"/>
    </source>
</evidence>
<feature type="domain" description="DYW" evidence="4">
    <location>
        <begin position="669"/>
        <end position="761"/>
    </location>
</feature>
<dbReference type="PANTHER" id="PTHR47926">
    <property type="entry name" value="PENTATRICOPEPTIDE REPEAT-CONTAINING PROTEIN"/>
    <property type="match status" value="1"/>
</dbReference>
<dbReference type="InterPro" id="IPR046960">
    <property type="entry name" value="PPR_At4g14850-like_plant"/>
</dbReference>
<gene>
    <name evidence="6" type="primary">LOC104737838</name>
</gene>
<dbReference type="PANTHER" id="PTHR47926:SF542">
    <property type="entry name" value="PENTATRICOPEPTIDE REPEAT-CONTAINING PROTEIN"/>
    <property type="match status" value="1"/>
</dbReference>
<dbReference type="GeneID" id="104737838"/>
<dbReference type="InterPro" id="IPR046848">
    <property type="entry name" value="E_motif"/>
</dbReference>
<dbReference type="RefSeq" id="XP_010456398.1">
    <property type="nucleotide sequence ID" value="XM_010458096.1"/>
</dbReference>
<feature type="repeat" description="PPR" evidence="3">
    <location>
        <begin position="362"/>
        <end position="392"/>
    </location>
</feature>
<name>A0ABM0VHW9_CAMSA</name>
<feature type="repeat" description="PPR" evidence="3">
    <location>
        <begin position="489"/>
        <end position="519"/>
    </location>
</feature>
<evidence type="ECO:0000259" key="4">
    <source>
        <dbReference type="Pfam" id="PF14432"/>
    </source>
</evidence>